<proteinExistence type="predicted"/>
<feature type="non-terminal residue" evidence="1">
    <location>
        <position position="32"/>
    </location>
</feature>
<dbReference type="Proteomes" id="UP000005065">
    <property type="component" value="Unassembled WGS sequence"/>
</dbReference>
<evidence type="ECO:0000313" key="2">
    <source>
        <dbReference type="Proteomes" id="UP000005065"/>
    </source>
</evidence>
<organism evidence="1 2">
    <name type="scientific">Salmonella enterica subsp. enterica serovar Senftenberg str. A4-543</name>
    <dbReference type="NCBI Taxonomy" id="913082"/>
    <lineage>
        <taxon>Bacteria</taxon>
        <taxon>Pseudomonadati</taxon>
        <taxon>Pseudomonadota</taxon>
        <taxon>Gammaproteobacteria</taxon>
        <taxon>Enterobacterales</taxon>
        <taxon>Enterobacteriaceae</taxon>
        <taxon>Salmonella</taxon>
    </lineage>
</organism>
<reference evidence="1 2" key="1">
    <citation type="journal article" date="2011" name="BMC Genomics">
        <title>Genome sequencing reveals diversification of virulence factor content and possible host adaptation in distinct subpopulations of Salmonella enterica.</title>
        <authorList>
            <person name="den Bakker H.C."/>
            <person name="Moreno Switt A.I."/>
            <person name="Govoni G."/>
            <person name="Cummings C.A."/>
            <person name="Ranieri M.L."/>
            <person name="Degoricija L."/>
            <person name="Hoelzer K."/>
            <person name="Rodriguez-Rivera L.D."/>
            <person name="Brown S."/>
            <person name="Bolchacova E."/>
            <person name="Furtado M.R."/>
            <person name="Wiedmann M."/>
        </authorList>
    </citation>
    <scope>NUCLEOTIDE SEQUENCE [LARGE SCALE GENOMIC DNA]</scope>
    <source>
        <strain evidence="1 2">A4-543</strain>
    </source>
</reference>
<gene>
    <name evidence="1" type="ORF">LTSESEN_4620</name>
</gene>
<evidence type="ECO:0000313" key="1">
    <source>
        <dbReference type="EMBL" id="EHC83280.1"/>
    </source>
</evidence>
<name>G5R4V4_SALSE</name>
<accession>G5R4V4</accession>
<protein>
    <submittedName>
        <fullName evidence="1">Uncharacterized protein</fullName>
    </submittedName>
</protein>
<comment type="caution">
    <text evidence="1">The sequence shown here is derived from an EMBL/GenBank/DDBJ whole genome shotgun (WGS) entry which is preliminary data.</text>
</comment>
<dbReference type="AlphaFoldDB" id="G5R4V4"/>
<sequence length="32" mass="3961">MHTWDQYPLQPFQRFHGIHKKWLGAGKQVRLR</sequence>
<dbReference type="EMBL" id="AFCU01001506">
    <property type="protein sequence ID" value="EHC83280.1"/>
    <property type="molecule type" value="Genomic_DNA"/>
</dbReference>